<keyword evidence="7" id="KW-0067">ATP-binding</keyword>
<dbReference type="InterPro" id="IPR036393">
    <property type="entry name" value="AceGlu_kinase-like_sf"/>
</dbReference>
<keyword evidence="4 11" id="KW-0808">Transferase</keyword>
<reference evidence="11" key="1">
    <citation type="submission" date="2019-08" db="EMBL/GenBank/DDBJ databases">
        <authorList>
            <person name="Kucharzyk K."/>
            <person name="Murdoch R.W."/>
            <person name="Higgins S."/>
            <person name="Loffler F."/>
        </authorList>
    </citation>
    <scope>NUCLEOTIDE SEQUENCE</scope>
</reference>
<evidence type="ECO:0000256" key="8">
    <source>
        <dbReference type="ARBA" id="ARBA00022975"/>
    </source>
</evidence>
<dbReference type="SUPFAM" id="SSF53633">
    <property type="entry name" value="Carbamate kinase-like"/>
    <property type="match status" value="1"/>
</dbReference>
<evidence type="ECO:0000256" key="9">
    <source>
        <dbReference type="ARBA" id="ARBA00032092"/>
    </source>
</evidence>
<keyword evidence="6 11" id="KW-0418">Kinase</keyword>
<dbReference type="GO" id="GO:0033862">
    <property type="term" value="F:UMP kinase activity"/>
    <property type="evidence" value="ECO:0007669"/>
    <property type="project" value="UniProtKB-EC"/>
</dbReference>
<evidence type="ECO:0000256" key="2">
    <source>
        <dbReference type="ARBA" id="ARBA00007614"/>
    </source>
</evidence>
<sequence length="119" mass="12813">MKSLSEGELVIFACGTGSPYFTTDTTAALRALETGCQAVMKATKVNGIYSADPMKDPKAVKFDKLTFGEAIAKRFEVMDSAAFSLCADNNLHIIVFNFNEKGALVKALRGDYSVGTIVF</sequence>
<dbReference type="GO" id="GO:0006225">
    <property type="term" value="P:UDP biosynthetic process"/>
    <property type="evidence" value="ECO:0007669"/>
    <property type="project" value="TreeGrafter"/>
</dbReference>
<dbReference type="EC" id="2.7.4.22" evidence="3"/>
<evidence type="ECO:0000256" key="3">
    <source>
        <dbReference type="ARBA" id="ARBA00012899"/>
    </source>
</evidence>
<evidence type="ECO:0000256" key="6">
    <source>
        <dbReference type="ARBA" id="ARBA00022777"/>
    </source>
</evidence>
<dbReference type="Gene3D" id="3.40.1160.10">
    <property type="entry name" value="Acetylglutamate kinase-like"/>
    <property type="match status" value="1"/>
</dbReference>
<comment type="caution">
    <text evidence="11">The sequence shown here is derived from an EMBL/GenBank/DDBJ whole genome shotgun (WGS) entry which is preliminary data.</text>
</comment>
<organism evidence="11">
    <name type="scientific">bioreactor metagenome</name>
    <dbReference type="NCBI Taxonomy" id="1076179"/>
    <lineage>
        <taxon>unclassified sequences</taxon>
        <taxon>metagenomes</taxon>
        <taxon>ecological metagenomes</taxon>
    </lineage>
</organism>
<dbReference type="AlphaFoldDB" id="A0A645HMS0"/>
<accession>A0A645HMS0</accession>
<name>A0A645HMS0_9ZZZZ</name>
<evidence type="ECO:0000256" key="5">
    <source>
        <dbReference type="ARBA" id="ARBA00022741"/>
    </source>
</evidence>
<keyword evidence="8" id="KW-0665">Pyrimidine biosynthesis</keyword>
<evidence type="ECO:0000256" key="1">
    <source>
        <dbReference type="ARBA" id="ARBA00004791"/>
    </source>
</evidence>
<dbReference type="InterPro" id="IPR001048">
    <property type="entry name" value="Asp/Glu/Uridylate_kinase"/>
</dbReference>
<dbReference type="GO" id="GO:0005829">
    <property type="term" value="C:cytosol"/>
    <property type="evidence" value="ECO:0007669"/>
    <property type="project" value="TreeGrafter"/>
</dbReference>
<dbReference type="PANTHER" id="PTHR42833">
    <property type="entry name" value="URIDYLATE KINASE"/>
    <property type="match status" value="1"/>
</dbReference>
<comment type="pathway">
    <text evidence="1">Pyrimidine metabolism; CTP biosynthesis via de novo pathway; UDP from UMP (UMPK route): step 1/1.</text>
</comment>
<comment type="similarity">
    <text evidence="2">Belongs to the UMP kinase family.</text>
</comment>
<feature type="domain" description="Aspartate/glutamate/uridylate kinase" evidence="10">
    <location>
        <begin position="4"/>
        <end position="97"/>
    </location>
</feature>
<gene>
    <name evidence="11" type="primary">pyrH_46</name>
    <name evidence="11" type="ORF">SDC9_187881</name>
</gene>
<dbReference type="PANTHER" id="PTHR42833:SF4">
    <property type="entry name" value="URIDYLATE KINASE PUMPKIN, CHLOROPLASTIC"/>
    <property type="match status" value="1"/>
</dbReference>
<dbReference type="GO" id="GO:0005524">
    <property type="term" value="F:ATP binding"/>
    <property type="evidence" value="ECO:0007669"/>
    <property type="project" value="UniProtKB-KW"/>
</dbReference>
<evidence type="ECO:0000259" key="10">
    <source>
        <dbReference type="Pfam" id="PF00696"/>
    </source>
</evidence>
<proteinExistence type="inferred from homology"/>
<keyword evidence="5" id="KW-0547">Nucleotide-binding</keyword>
<evidence type="ECO:0000256" key="7">
    <source>
        <dbReference type="ARBA" id="ARBA00022840"/>
    </source>
</evidence>
<dbReference type="Pfam" id="PF00696">
    <property type="entry name" value="AA_kinase"/>
    <property type="match status" value="1"/>
</dbReference>
<evidence type="ECO:0000256" key="4">
    <source>
        <dbReference type="ARBA" id="ARBA00022679"/>
    </source>
</evidence>
<protein>
    <recommendedName>
        <fullName evidence="3">UMP kinase</fullName>
        <ecNumber evidence="3">2.7.4.22</ecNumber>
    </recommendedName>
    <alternativeName>
        <fullName evidence="9">Uridine monophosphate kinase</fullName>
    </alternativeName>
</protein>
<dbReference type="EMBL" id="VSSQ01096701">
    <property type="protein sequence ID" value="MPN40345.1"/>
    <property type="molecule type" value="Genomic_DNA"/>
</dbReference>
<evidence type="ECO:0000313" key="11">
    <source>
        <dbReference type="EMBL" id="MPN40345.1"/>
    </source>
</evidence>